<dbReference type="GO" id="GO:0000139">
    <property type="term" value="C:Golgi membrane"/>
    <property type="evidence" value="ECO:0007669"/>
    <property type="project" value="UniProtKB-SubCell"/>
</dbReference>
<dbReference type="GO" id="GO:0005802">
    <property type="term" value="C:trans-Golgi network"/>
    <property type="evidence" value="ECO:0007669"/>
    <property type="project" value="TreeGrafter"/>
</dbReference>
<proteinExistence type="predicted"/>
<gene>
    <name evidence="3" type="ORF">pdam_00017535</name>
</gene>
<keyword evidence="2" id="KW-0472">Membrane</keyword>
<comment type="caution">
    <text evidence="3">The sequence shown here is derived from an EMBL/GenBank/DDBJ whole genome shotgun (WGS) entry which is preliminary data.</text>
</comment>
<dbReference type="PANTHER" id="PTHR15071:SF0">
    <property type="entry name" value="MANNOSE 6-PHOSPHATE RECEPTOR-LIKE PROTEIN 1"/>
    <property type="match status" value="1"/>
</dbReference>
<dbReference type="AlphaFoldDB" id="A0A3M6TCP6"/>
<keyword evidence="2" id="KW-1133">Transmembrane helix</keyword>
<dbReference type="Gene3D" id="2.70.130.10">
    <property type="entry name" value="Mannose-6-phosphate receptor binding domain"/>
    <property type="match status" value="2"/>
</dbReference>
<evidence type="ECO:0000313" key="3">
    <source>
        <dbReference type="EMBL" id="RMX39088.1"/>
    </source>
</evidence>
<accession>A0A3M6TCP6</accession>
<evidence type="ECO:0000313" key="4">
    <source>
        <dbReference type="Proteomes" id="UP000275408"/>
    </source>
</evidence>
<organism evidence="3 4">
    <name type="scientific">Pocillopora damicornis</name>
    <name type="common">Cauliflower coral</name>
    <name type="synonym">Millepora damicornis</name>
    <dbReference type="NCBI Taxonomy" id="46731"/>
    <lineage>
        <taxon>Eukaryota</taxon>
        <taxon>Metazoa</taxon>
        <taxon>Cnidaria</taxon>
        <taxon>Anthozoa</taxon>
        <taxon>Hexacorallia</taxon>
        <taxon>Scleractinia</taxon>
        <taxon>Astrocoeniina</taxon>
        <taxon>Pocilloporidae</taxon>
        <taxon>Pocillopora</taxon>
    </lineage>
</organism>
<feature type="compositionally biased region" description="Polar residues" evidence="1">
    <location>
        <begin position="626"/>
        <end position="635"/>
    </location>
</feature>
<evidence type="ECO:0000256" key="2">
    <source>
        <dbReference type="SAM" id="Phobius"/>
    </source>
</evidence>
<keyword evidence="4" id="KW-1185">Reference proteome</keyword>
<dbReference type="SUPFAM" id="SSF50911">
    <property type="entry name" value="Mannose 6-phosphate receptor domain"/>
    <property type="match status" value="2"/>
</dbReference>
<dbReference type="Proteomes" id="UP000275408">
    <property type="component" value="Unassembled WGS sequence"/>
</dbReference>
<reference evidence="3 4" key="1">
    <citation type="journal article" date="2018" name="Sci. Rep.">
        <title>Comparative analysis of the Pocillopora damicornis genome highlights role of immune system in coral evolution.</title>
        <authorList>
            <person name="Cunning R."/>
            <person name="Bay R.A."/>
            <person name="Gillette P."/>
            <person name="Baker A.C."/>
            <person name="Traylor-Knowles N."/>
        </authorList>
    </citation>
    <scope>NUCLEOTIDE SEQUENCE [LARGE SCALE GENOMIC DNA]</scope>
    <source>
        <strain evidence="3">RSMAS</strain>
        <tissue evidence="3">Whole animal</tissue>
    </source>
</reference>
<dbReference type="PANTHER" id="PTHR15071">
    <property type="entry name" value="MANNOSE-6-PHOSPHATE RECEPTOR FAMILY MEMBER"/>
    <property type="match status" value="1"/>
</dbReference>
<name>A0A3M6TCP6_POCDA</name>
<feature type="transmembrane region" description="Helical" evidence="2">
    <location>
        <begin position="558"/>
        <end position="578"/>
    </location>
</feature>
<sequence>MESWIMFLCERRYHGGIPNIFTGKPPHSLFAKRLRLLTSSSSDTHGEKMRFFISMLCATVLHTFVEYEKCDASSSATSQECFLVHHMTCAWEVGDGKIVNLAPLIYSSTERIERGFVVNGTPHGKYDQYYSYAYNPCRWISLAGDCDRDKETAICRWTPNNDNPDNYWSIGNQIPNCTKESNGIRLTYNAGGRDLEGRISIVHFKCDRTKEDIKDATLKVINEDDWEFELDHLCSCGNACVLGSSLIPAAKEHPYIIVEIVVPTAGMIALVVPAGLFLWWKKRWNRRRNNNNAQGNGERQPLHQDGPGQDGPHIICNIPYGSNLEARPAPVASSQSKIDNLRGLTIGVPNLYGGMMRLFISLLCATVLHTFVPYEKCDASSSTRSQECFPVPNTTCAWEDRDGNIFNLAPFIRGFVANGTPHGKYDQYYSYAYNPCRWISLAGECDRDKETAICRWTPNNDNPDNYQSIGNKMPKCTKVSNFIQLTYKAGGRYLQGLKSIVKVKCDRTKVDIKDATFKVINEDYWKFELDHLCGCENACVSGTSLSLAAEEHSHIVEIVAPTAGVIVLVVLAGLFLWWRNRGNNQDDEERRPLQQDGPGQDVAHRIPDAPPENMERRPPSVALPRSKNNNHSLTI</sequence>
<feature type="transmembrane region" description="Helical" evidence="2">
    <location>
        <begin position="351"/>
        <end position="372"/>
    </location>
</feature>
<feature type="transmembrane region" description="Helical" evidence="2">
    <location>
        <begin position="255"/>
        <end position="280"/>
    </location>
</feature>
<feature type="compositionally biased region" description="Basic and acidic residues" evidence="1">
    <location>
        <begin position="602"/>
        <end position="618"/>
    </location>
</feature>
<evidence type="ECO:0000256" key="1">
    <source>
        <dbReference type="SAM" id="MobiDB-lite"/>
    </source>
</evidence>
<dbReference type="InterPro" id="IPR009011">
    <property type="entry name" value="Man6P_isomerase_rcpt-bd_dom_sf"/>
</dbReference>
<feature type="region of interest" description="Disordered" evidence="1">
    <location>
        <begin position="586"/>
        <end position="635"/>
    </location>
</feature>
<dbReference type="EMBL" id="RCHS01003878">
    <property type="protein sequence ID" value="RMX39088.1"/>
    <property type="molecule type" value="Genomic_DNA"/>
</dbReference>
<dbReference type="OrthoDB" id="10381422at2759"/>
<protein>
    <submittedName>
        <fullName evidence="3">Uncharacterized protein</fullName>
    </submittedName>
</protein>
<keyword evidence="2" id="KW-0812">Transmembrane</keyword>